<dbReference type="PRINTS" id="PR00245">
    <property type="entry name" value="OLFACTORYR"/>
</dbReference>
<evidence type="ECO:0000256" key="8">
    <source>
        <dbReference type="ARBA" id="ARBA00023136"/>
    </source>
</evidence>
<evidence type="ECO:0000256" key="5">
    <source>
        <dbReference type="ARBA" id="ARBA00022725"/>
    </source>
</evidence>
<organism evidence="16 17">
    <name type="scientific">Latimeria chalumnae</name>
    <name type="common">Coelacanth</name>
    <dbReference type="NCBI Taxonomy" id="7897"/>
    <lineage>
        <taxon>Eukaryota</taxon>
        <taxon>Metazoa</taxon>
        <taxon>Chordata</taxon>
        <taxon>Craniata</taxon>
        <taxon>Vertebrata</taxon>
        <taxon>Euteleostomi</taxon>
        <taxon>Coelacanthiformes</taxon>
        <taxon>Coelacanthidae</taxon>
        <taxon>Latimeria</taxon>
    </lineage>
</organism>
<keyword evidence="6 14" id="KW-1133">Transmembrane helix</keyword>
<dbReference type="InterPro" id="IPR052921">
    <property type="entry name" value="GPCR1_Superfamily_Member"/>
</dbReference>
<protein>
    <recommendedName>
        <fullName evidence="14">Olfactory receptor</fullName>
    </recommendedName>
</protein>
<evidence type="ECO:0000256" key="2">
    <source>
        <dbReference type="ARBA" id="ARBA00022475"/>
    </source>
</evidence>
<evidence type="ECO:0000256" key="6">
    <source>
        <dbReference type="ARBA" id="ARBA00022989"/>
    </source>
</evidence>
<dbReference type="Proteomes" id="UP000008672">
    <property type="component" value="Unassembled WGS sequence"/>
</dbReference>
<evidence type="ECO:0000256" key="13">
    <source>
        <dbReference type="RuleBase" id="RU000688"/>
    </source>
</evidence>
<evidence type="ECO:0000256" key="11">
    <source>
        <dbReference type="ARBA" id="ARBA00023180"/>
    </source>
</evidence>
<dbReference type="HOGENOM" id="CLU_012526_0_1_1"/>
<evidence type="ECO:0000313" key="16">
    <source>
        <dbReference type="Ensembl" id="ENSLACP00000006213.1"/>
    </source>
</evidence>
<keyword evidence="11" id="KW-0325">Glycoprotein</keyword>
<evidence type="ECO:0000256" key="1">
    <source>
        <dbReference type="ARBA" id="ARBA00004651"/>
    </source>
</evidence>
<evidence type="ECO:0000256" key="7">
    <source>
        <dbReference type="ARBA" id="ARBA00023040"/>
    </source>
</evidence>
<reference evidence="16" key="3">
    <citation type="submission" date="2025-09" db="UniProtKB">
        <authorList>
            <consortium name="Ensembl"/>
        </authorList>
    </citation>
    <scope>IDENTIFICATION</scope>
</reference>
<dbReference type="PANTHER" id="PTHR26451">
    <property type="entry name" value="G_PROTEIN_RECEP_F1_2 DOMAIN-CONTAINING PROTEIN"/>
    <property type="match status" value="1"/>
</dbReference>
<keyword evidence="2 14" id="KW-1003">Cell membrane</keyword>
<dbReference type="PRINTS" id="PR00237">
    <property type="entry name" value="GPCRRHODOPSN"/>
</dbReference>
<keyword evidence="3 14" id="KW-0716">Sensory transduction</keyword>
<dbReference type="SUPFAM" id="SSF81321">
    <property type="entry name" value="Family A G protein-coupled receptor-like"/>
    <property type="match status" value="1"/>
</dbReference>
<dbReference type="InterPro" id="IPR000276">
    <property type="entry name" value="GPCR_Rhodpsn"/>
</dbReference>
<dbReference type="PROSITE" id="PS00237">
    <property type="entry name" value="G_PROTEIN_RECEP_F1_1"/>
    <property type="match status" value="1"/>
</dbReference>
<keyword evidence="4 13" id="KW-0812">Transmembrane</keyword>
<evidence type="ECO:0000313" key="17">
    <source>
        <dbReference type="Proteomes" id="UP000008672"/>
    </source>
</evidence>
<keyword evidence="9" id="KW-1015">Disulfide bond</keyword>
<dbReference type="PROSITE" id="PS50262">
    <property type="entry name" value="G_PROTEIN_RECEP_F1_2"/>
    <property type="match status" value="1"/>
</dbReference>
<keyword evidence="17" id="KW-1185">Reference proteome</keyword>
<reference evidence="17" key="1">
    <citation type="submission" date="2011-08" db="EMBL/GenBank/DDBJ databases">
        <title>The draft genome of Latimeria chalumnae.</title>
        <authorList>
            <person name="Di Palma F."/>
            <person name="Alfoldi J."/>
            <person name="Johnson J."/>
            <person name="Berlin A."/>
            <person name="Gnerre S."/>
            <person name="Jaffe D."/>
            <person name="MacCallum I."/>
            <person name="Young S."/>
            <person name="Walker B.J."/>
            <person name="Lander E."/>
            <person name="Lindblad-Toh K."/>
        </authorList>
    </citation>
    <scope>NUCLEOTIDE SEQUENCE [LARGE SCALE GENOMIC DNA]</scope>
    <source>
        <strain evidence="17">Wild caught</strain>
    </source>
</reference>
<dbReference type="InterPro" id="IPR017452">
    <property type="entry name" value="GPCR_Rhodpsn_7TM"/>
</dbReference>
<feature type="domain" description="G-protein coupled receptors family 1 profile" evidence="15">
    <location>
        <begin position="63"/>
        <end position="314"/>
    </location>
</feature>
<feature type="transmembrane region" description="Helical" evidence="14">
    <location>
        <begin position="190"/>
        <end position="207"/>
    </location>
</feature>
<feature type="transmembrane region" description="Helical" evidence="14">
    <location>
        <begin position="297"/>
        <end position="316"/>
    </location>
</feature>
<feature type="transmembrane region" description="Helical" evidence="14">
    <location>
        <begin position="163"/>
        <end position="183"/>
    </location>
</feature>
<evidence type="ECO:0000256" key="4">
    <source>
        <dbReference type="ARBA" id="ARBA00022692"/>
    </source>
</evidence>
<evidence type="ECO:0000256" key="12">
    <source>
        <dbReference type="ARBA" id="ARBA00023224"/>
    </source>
</evidence>
<dbReference type="InterPro" id="IPR000725">
    <property type="entry name" value="Olfact_rcpt"/>
</dbReference>
<accession>H3A992</accession>
<reference evidence="16" key="2">
    <citation type="submission" date="2025-08" db="UniProtKB">
        <authorList>
            <consortium name="Ensembl"/>
        </authorList>
    </citation>
    <scope>IDENTIFICATION</scope>
</reference>
<dbReference type="eggNOG" id="ENOG502QW4X">
    <property type="taxonomic scope" value="Eukaryota"/>
</dbReference>
<evidence type="ECO:0000259" key="15">
    <source>
        <dbReference type="PROSITE" id="PS50262"/>
    </source>
</evidence>
<dbReference type="PANTHER" id="PTHR26451:SF869">
    <property type="entry name" value="OLFACTORY RECEPTOR 530-RELATED"/>
    <property type="match status" value="1"/>
</dbReference>
<dbReference type="AlphaFoldDB" id="H3A992"/>
<evidence type="ECO:0000256" key="9">
    <source>
        <dbReference type="ARBA" id="ARBA00023157"/>
    </source>
</evidence>
<feature type="transmembrane region" description="Helical" evidence="14">
    <location>
        <begin position="48"/>
        <end position="73"/>
    </location>
</feature>
<proteinExistence type="inferred from homology"/>
<keyword evidence="7 13" id="KW-0297">G-protein coupled receptor</keyword>
<evidence type="ECO:0000256" key="10">
    <source>
        <dbReference type="ARBA" id="ARBA00023170"/>
    </source>
</evidence>
<dbReference type="GO" id="GO:0004930">
    <property type="term" value="F:G protein-coupled receptor activity"/>
    <property type="evidence" value="ECO:0007669"/>
    <property type="project" value="UniProtKB-KW"/>
</dbReference>
<dbReference type="InParanoid" id="H3A992"/>
<keyword evidence="12 13" id="KW-0807">Transducer</keyword>
<dbReference type="Ensembl" id="ENSLACT00000006265.1">
    <property type="protein sequence ID" value="ENSLACP00000006213.1"/>
    <property type="gene ID" value="ENSLACG00000005510.1"/>
</dbReference>
<dbReference type="GO" id="GO:0005549">
    <property type="term" value="F:odorant binding"/>
    <property type="evidence" value="ECO:0007669"/>
    <property type="project" value="TreeGrafter"/>
</dbReference>
<dbReference type="EMBL" id="AFYH01137841">
    <property type="status" value="NOT_ANNOTATED_CDS"/>
    <property type="molecule type" value="Genomic_DNA"/>
</dbReference>
<dbReference type="GO" id="GO:0004984">
    <property type="term" value="F:olfactory receptor activity"/>
    <property type="evidence" value="ECO:0007669"/>
    <property type="project" value="InterPro"/>
</dbReference>
<dbReference type="OMA" id="VIMAYER"/>
<comment type="subcellular location">
    <subcellularLocation>
        <location evidence="1 14">Cell membrane</location>
        <topology evidence="1 14">Multi-pass membrane protein</topology>
    </subcellularLocation>
</comment>
<dbReference type="Pfam" id="PF13853">
    <property type="entry name" value="7tm_4"/>
    <property type="match status" value="1"/>
</dbReference>
<dbReference type="GeneTree" id="ENSGT00950000182847"/>
<keyword evidence="10 13" id="KW-0675">Receptor</keyword>
<evidence type="ECO:0000256" key="3">
    <source>
        <dbReference type="ARBA" id="ARBA00022606"/>
    </source>
</evidence>
<feature type="transmembrane region" description="Helical" evidence="14">
    <location>
        <begin position="259"/>
        <end position="277"/>
    </location>
</feature>
<dbReference type="SMART" id="SM01381">
    <property type="entry name" value="7TM_GPCR_Srsx"/>
    <property type="match status" value="1"/>
</dbReference>
<name>H3A992_LATCH</name>
<dbReference type="FunFam" id="1.20.1070.10:FF:000024">
    <property type="entry name" value="Olfactory receptor"/>
    <property type="match status" value="1"/>
</dbReference>
<keyword evidence="5 14" id="KW-0552">Olfaction</keyword>
<dbReference type="GO" id="GO:0005886">
    <property type="term" value="C:plasma membrane"/>
    <property type="evidence" value="ECO:0007669"/>
    <property type="project" value="UniProtKB-SubCell"/>
</dbReference>
<keyword evidence="8 14" id="KW-0472">Membrane</keyword>
<comment type="similarity">
    <text evidence="13">Belongs to the G-protein coupled receptor 1 family.</text>
</comment>
<dbReference type="FunCoup" id="H3A992">
    <property type="interactions" value="497"/>
</dbReference>
<feature type="transmembrane region" description="Helical" evidence="14">
    <location>
        <begin position="227"/>
        <end position="247"/>
    </location>
</feature>
<dbReference type="Gene3D" id="1.20.1070.10">
    <property type="entry name" value="Rhodopsin 7-helix transmembrane proteins"/>
    <property type="match status" value="1"/>
</dbReference>
<sequence>LSSLTGVQTQHISRMTIGSSPTEGSNITIVKPSGFNLVGLTNLKNSEYLLVFLLFVYVITLLGNFTLMAVVYLHPQLHTPRYVAVFNLAAVDVLYNSTIIPKALQAFLFNYNYIEYDACFTQMFFVHYTSSMESVSLVIMAYDRFIAICFPLQYPSINTNTKMLIIIASCWIICIIPFLYMALLITKLSFCAALEIPLFFCGYGFIFRLGCDDTLVYLKVGQTVSIVLMYGPLAFIVFTYLAIMVTAIKLDSAESKRKAMNTCVAHLILVLILYVPLMVNYMLVQLSIQYSDEIRNITVILSTTLPPLLNPVIYSLKTKEIRDLLPKTFK</sequence>
<evidence type="ECO:0000256" key="14">
    <source>
        <dbReference type="RuleBase" id="RU363047"/>
    </source>
</evidence>